<gene>
    <name evidence="3" type="ORF">P879_09062</name>
</gene>
<keyword evidence="2" id="KW-1133">Transmembrane helix</keyword>
<keyword evidence="2" id="KW-0812">Transmembrane</keyword>
<feature type="compositionally biased region" description="Polar residues" evidence="1">
    <location>
        <begin position="68"/>
        <end position="81"/>
    </location>
</feature>
<organism evidence="3 4">
    <name type="scientific">Paragonimus westermani</name>
    <dbReference type="NCBI Taxonomy" id="34504"/>
    <lineage>
        <taxon>Eukaryota</taxon>
        <taxon>Metazoa</taxon>
        <taxon>Spiralia</taxon>
        <taxon>Lophotrochozoa</taxon>
        <taxon>Platyhelminthes</taxon>
        <taxon>Trematoda</taxon>
        <taxon>Digenea</taxon>
        <taxon>Plagiorchiida</taxon>
        <taxon>Troglotremata</taxon>
        <taxon>Troglotrematidae</taxon>
        <taxon>Paragonimus</taxon>
    </lineage>
</organism>
<evidence type="ECO:0000313" key="3">
    <source>
        <dbReference type="EMBL" id="KAF8564201.1"/>
    </source>
</evidence>
<dbReference type="AlphaFoldDB" id="A0A8T0DBT3"/>
<reference evidence="3 4" key="1">
    <citation type="submission" date="2019-07" db="EMBL/GenBank/DDBJ databases">
        <title>Annotation for the trematode Paragonimus westermani.</title>
        <authorList>
            <person name="Choi Y.-J."/>
        </authorList>
    </citation>
    <scope>NUCLEOTIDE SEQUENCE [LARGE SCALE GENOMIC DNA]</scope>
    <source>
        <strain evidence="3">180907_Pwestermani</strain>
    </source>
</reference>
<dbReference type="EMBL" id="JTDF01009390">
    <property type="protein sequence ID" value="KAF8564201.1"/>
    <property type="molecule type" value="Genomic_DNA"/>
</dbReference>
<feature type="non-terminal residue" evidence="3">
    <location>
        <position position="288"/>
    </location>
</feature>
<dbReference type="OrthoDB" id="6279282at2759"/>
<feature type="transmembrane region" description="Helical" evidence="2">
    <location>
        <begin position="238"/>
        <end position="256"/>
    </location>
</feature>
<name>A0A8T0DBT3_9TREM</name>
<comment type="caution">
    <text evidence="3">The sequence shown here is derived from an EMBL/GenBank/DDBJ whole genome shotgun (WGS) entry which is preliminary data.</text>
</comment>
<evidence type="ECO:0000313" key="4">
    <source>
        <dbReference type="Proteomes" id="UP000699462"/>
    </source>
</evidence>
<evidence type="ECO:0000256" key="2">
    <source>
        <dbReference type="SAM" id="Phobius"/>
    </source>
</evidence>
<proteinExistence type="predicted"/>
<keyword evidence="2" id="KW-0472">Membrane</keyword>
<keyword evidence="4" id="KW-1185">Reference proteome</keyword>
<feature type="region of interest" description="Disordered" evidence="1">
    <location>
        <begin position="49"/>
        <end position="163"/>
    </location>
</feature>
<evidence type="ECO:0000256" key="1">
    <source>
        <dbReference type="SAM" id="MobiDB-lite"/>
    </source>
</evidence>
<dbReference type="Proteomes" id="UP000699462">
    <property type="component" value="Unassembled WGS sequence"/>
</dbReference>
<protein>
    <submittedName>
        <fullName evidence="3">Uncharacterized protein</fullName>
    </submittedName>
</protein>
<sequence length="288" mass="32630">VLLVLHFKESILAVPVVQQELQQQQPKQPLPPGNVNIEVDRKEDVVVADPKGPGAQELDVNQKAAESANENVVVQLMQEQRQAGDELQRQPPPAQENEDNKPNEENSQEKQQQQQPEEPVQLQQQNEQQKPPEQQLQVQPQPDERAEHAPPPMPPSHDENAKEPVVGVMEPPKVEQDEAKRIENKRQEALDIHNKNDLNGIPNDQQNVGKVLDDKVDHYHRIANAQNEDLLELAGTPVEYFLVLICLILIVFLLVWRKFWYTICINCGPKASRSESGLGRHKAGYKPL</sequence>
<accession>A0A8T0DBT3</accession>
<feature type="compositionally biased region" description="Low complexity" evidence="1">
    <location>
        <begin position="109"/>
        <end position="141"/>
    </location>
</feature>
<feature type="compositionally biased region" description="Basic and acidic residues" evidence="1">
    <location>
        <begin position="98"/>
        <end position="108"/>
    </location>
</feature>